<dbReference type="EMBL" id="NPHW01006208">
    <property type="protein sequence ID" value="OXV06020.1"/>
    <property type="molecule type" value="Genomic_DNA"/>
</dbReference>
<feature type="chain" id="PRO_5012330648" description="SMP-30/Gluconolactonase/LRE-like region domain-containing protein" evidence="1">
    <location>
        <begin position="20"/>
        <end position="366"/>
    </location>
</feature>
<dbReference type="SUPFAM" id="SSF63829">
    <property type="entry name" value="Calcium-dependent phosphotriesterase"/>
    <property type="match status" value="1"/>
</dbReference>
<comment type="caution">
    <text evidence="2">The sequence shown here is derived from an EMBL/GenBank/DDBJ whole genome shotgun (WGS) entry which is preliminary data.</text>
</comment>
<sequence>MHFNTAIATLSVSLSFSLASPATTYYPSGGCPPISGDFNVSYFQLYPEGFDYDPVHCKAYFGSLFNSTVLRKDLSTGEEEVLTFPDISENHTYHVSGVQYDRKTGAMYFSANNGIAFSSNGADLTGPNRFIKYNTSTDRVVFITDMDSVVAQLNALTGYQYNGFQDMAEDLAGNAYYVTSLGPSIFKVTPDGTPSIFFYLPPKFINGTVQSNWGGIFSVGNILVSLDNFNGKMFRLDTTAKDPFKDYTTYSLADSPVQVHCDRTYPPPMFDGKIVLCSNDGNGTYVLYSNDLWQSAKYLGLAASPNYGGIPTASCQIANSLYTNTEYFLDGVTFDKVGNRTDFPFTDITQKVLQLTRSVGIDINVD</sequence>
<keyword evidence="3" id="KW-1185">Reference proteome</keyword>
<name>A0A232LPC6_9EURO</name>
<dbReference type="AlphaFoldDB" id="A0A232LPC6"/>
<dbReference type="InterPro" id="IPR054550">
    <property type="entry name" value="Mala_s_1-like"/>
</dbReference>
<accession>A0A232LPC6</accession>
<reference evidence="2 3" key="1">
    <citation type="journal article" date="2015" name="Environ. Microbiol.">
        <title>Metagenome sequence of Elaphomyces granulatus from sporocarp tissue reveals Ascomycota ectomycorrhizal fingerprints of genome expansion and a Proteobacteria-rich microbiome.</title>
        <authorList>
            <person name="Quandt C.A."/>
            <person name="Kohler A."/>
            <person name="Hesse C.N."/>
            <person name="Sharpton T.J."/>
            <person name="Martin F."/>
            <person name="Spatafora J.W."/>
        </authorList>
    </citation>
    <scope>NUCLEOTIDE SEQUENCE [LARGE SCALE GENOMIC DNA]</scope>
    <source>
        <strain evidence="2 3">OSC145934</strain>
    </source>
</reference>
<proteinExistence type="predicted"/>
<dbReference type="Proteomes" id="UP000243515">
    <property type="component" value="Unassembled WGS sequence"/>
</dbReference>
<evidence type="ECO:0000313" key="3">
    <source>
        <dbReference type="Proteomes" id="UP000243515"/>
    </source>
</evidence>
<organism evidence="2 3">
    <name type="scientific">Elaphomyces granulatus</name>
    <dbReference type="NCBI Taxonomy" id="519963"/>
    <lineage>
        <taxon>Eukaryota</taxon>
        <taxon>Fungi</taxon>
        <taxon>Dikarya</taxon>
        <taxon>Ascomycota</taxon>
        <taxon>Pezizomycotina</taxon>
        <taxon>Eurotiomycetes</taxon>
        <taxon>Eurotiomycetidae</taxon>
        <taxon>Eurotiales</taxon>
        <taxon>Elaphomycetaceae</taxon>
        <taxon>Elaphomyces</taxon>
    </lineage>
</organism>
<evidence type="ECO:0000256" key="1">
    <source>
        <dbReference type="SAM" id="SignalP"/>
    </source>
</evidence>
<keyword evidence="1" id="KW-0732">Signal</keyword>
<protein>
    <recommendedName>
        <fullName evidence="4">SMP-30/Gluconolactonase/LRE-like region domain-containing protein</fullName>
    </recommendedName>
</protein>
<dbReference type="CDD" id="cd12811">
    <property type="entry name" value="MALA"/>
    <property type="match status" value="1"/>
</dbReference>
<evidence type="ECO:0000313" key="2">
    <source>
        <dbReference type="EMBL" id="OXV06020.1"/>
    </source>
</evidence>
<gene>
    <name evidence="2" type="ORF">Egran_06212</name>
</gene>
<evidence type="ECO:0008006" key="4">
    <source>
        <dbReference type="Google" id="ProtNLM"/>
    </source>
</evidence>
<feature type="signal peptide" evidence="1">
    <location>
        <begin position="1"/>
        <end position="19"/>
    </location>
</feature>
<dbReference type="OrthoDB" id="4434395at2759"/>